<dbReference type="GO" id="GO:0005737">
    <property type="term" value="C:cytoplasm"/>
    <property type="evidence" value="ECO:0007669"/>
    <property type="project" value="TreeGrafter"/>
</dbReference>
<feature type="compositionally biased region" description="Basic and acidic residues" evidence="1">
    <location>
        <begin position="17"/>
        <end position="27"/>
    </location>
</feature>
<feature type="compositionally biased region" description="Basic and acidic residues" evidence="1">
    <location>
        <begin position="185"/>
        <end position="198"/>
    </location>
</feature>
<dbReference type="PANTHER" id="PTHR36576:SF2">
    <property type="entry name" value="PROTEIN CON-6, PUTATIVE (AFU_ORTHOLOGUE AFUA_4G03615)-RELATED"/>
    <property type="match status" value="1"/>
</dbReference>
<evidence type="ECO:0000313" key="2">
    <source>
        <dbReference type="EMBL" id="KAK0747226.1"/>
    </source>
</evidence>
<feature type="compositionally biased region" description="Basic and acidic residues" evidence="1">
    <location>
        <begin position="58"/>
        <end position="68"/>
    </location>
</feature>
<dbReference type="InterPro" id="IPR018824">
    <property type="entry name" value="Conidiation-specific_6"/>
</dbReference>
<reference evidence="2" key="1">
    <citation type="submission" date="2023-06" db="EMBL/GenBank/DDBJ databases">
        <title>Genome-scale phylogeny and comparative genomics of the fungal order Sordariales.</title>
        <authorList>
            <consortium name="Lawrence Berkeley National Laboratory"/>
            <person name="Hensen N."/>
            <person name="Bonometti L."/>
            <person name="Westerberg I."/>
            <person name="Brannstrom I.O."/>
            <person name="Guillou S."/>
            <person name="Cros-Aarteil S."/>
            <person name="Calhoun S."/>
            <person name="Haridas S."/>
            <person name="Kuo A."/>
            <person name="Mondo S."/>
            <person name="Pangilinan J."/>
            <person name="Riley R."/>
            <person name="Labutti K."/>
            <person name="Andreopoulos B."/>
            <person name="Lipzen A."/>
            <person name="Chen C."/>
            <person name="Yanf M."/>
            <person name="Daum C."/>
            <person name="Ng V."/>
            <person name="Clum A."/>
            <person name="Steindorff A."/>
            <person name="Ohm R."/>
            <person name="Martin F."/>
            <person name="Silar P."/>
            <person name="Natvig D."/>
            <person name="Lalanne C."/>
            <person name="Gautier V."/>
            <person name="Ament-Velasquez S.L."/>
            <person name="Kruys A."/>
            <person name="Hutchinson M.I."/>
            <person name="Powell A.J."/>
            <person name="Barry K."/>
            <person name="Miller A.N."/>
            <person name="Grigoriev I.V."/>
            <person name="Debuchy R."/>
            <person name="Gladieux P."/>
            <person name="Thoren M.H."/>
            <person name="Johannesson H."/>
        </authorList>
    </citation>
    <scope>NUCLEOTIDE SEQUENCE</scope>
    <source>
        <strain evidence="2">CBS 540.89</strain>
    </source>
</reference>
<protein>
    <submittedName>
        <fullName evidence="2">Uncharacterized protein</fullName>
    </submittedName>
</protein>
<dbReference type="AlphaFoldDB" id="A0AA40K602"/>
<name>A0AA40K602_9PEZI</name>
<dbReference type="PANTHER" id="PTHR36576">
    <property type="entry name" value="UPF0654 PROTEIN C11D3.01C-RELATED"/>
    <property type="match status" value="1"/>
</dbReference>
<dbReference type="Pfam" id="PF10346">
    <property type="entry name" value="Con-6"/>
    <property type="match status" value="2"/>
</dbReference>
<organism evidence="2 3">
    <name type="scientific">Apiosordaria backusii</name>
    <dbReference type="NCBI Taxonomy" id="314023"/>
    <lineage>
        <taxon>Eukaryota</taxon>
        <taxon>Fungi</taxon>
        <taxon>Dikarya</taxon>
        <taxon>Ascomycota</taxon>
        <taxon>Pezizomycotina</taxon>
        <taxon>Sordariomycetes</taxon>
        <taxon>Sordariomycetidae</taxon>
        <taxon>Sordariales</taxon>
        <taxon>Lasiosphaeriaceae</taxon>
        <taxon>Apiosordaria</taxon>
    </lineage>
</organism>
<dbReference type="Proteomes" id="UP001172159">
    <property type="component" value="Unassembled WGS sequence"/>
</dbReference>
<dbReference type="EMBL" id="JAUKTV010000001">
    <property type="protein sequence ID" value="KAK0747226.1"/>
    <property type="molecule type" value="Genomic_DNA"/>
</dbReference>
<evidence type="ECO:0000256" key="1">
    <source>
        <dbReference type="SAM" id="MobiDB-lite"/>
    </source>
</evidence>
<proteinExistence type="predicted"/>
<sequence length="230" mass="25168">MADPNEYDIPQEVPASADRERDPENVIRGHKAAISNPSTDSDASHGCRRLANLQAQDVSDKAKEHSRQVLESYDEPYKESSTSQSTSKQTGHKDPGNVARGLKASISNPGVSEEAKDRARKKLEKNTMSKTGYAYTDDKEGADIPREAPEGIVDDPSYKTSKNESVPVIDDNEEVEDPIKPGSADSDKQLQQDEKEAIDPSNIIKERTRHATKPGGTYAEPSDADMGLME</sequence>
<feature type="region of interest" description="Disordered" evidence="1">
    <location>
        <begin position="1"/>
        <end position="230"/>
    </location>
</feature>
<gene>
    <name evidence="2" type="ORF">B0T21DRAFT_379355</name>
</gene>
<feature type="compositionally biased region" description="Basic and acidic residues" evidence="1">
    <location>
        <begin position="136"/>
        <end position="149"/>
    </location>
</feature>
<accession>A0AA40K602</accession>
<comment type="caution">
    <text evidence="2">The sequence shown here is derived from an EMBL/GenBank/DDBJ whole genome shotgun (WGS) entry which is preliminary data.</text>
</comment>
<evidence type="ECO:0000313" key="3">
    <source>
        <dbReference type="Proteomes" id="UP001172159"/>
    </source>
</evidence>
<feature type="compositionally biased region" description="Low complexity" evidence="1">
    <location>
        <begin position="80"/>
        <end position="89"/>
    </location>
</feature>
<keyword evidence="3" id="KW-1185">Reference proteome</keyword>
<dbReference type="InterPro" id="IPR052670">
    <property type="entry name" value="UPF0654_domain"/>
</dbReference>